<proteinExistence type="predicted"/>
<dbReference type="InterPro" id="IPR036864">
    <property type="entry name" value="Zn2-C6_fun-type_DNA-bd_sf"/>
</dbReference>
<dbReference type="CDD" id="cd00067">
    <property type="entry name" value="GAL4"/>
    <property type="match status" value="1"/>
</dbReference>
<comment type="caution">
    <text evidence="9">The sequence shown here is derived from an EMBL/GenBank/DDBJ whole genome shotgun (WGS) entry which is preliminary data.</text>
</comment>
<feature type="compositionally biased region" description="Polar residues" evidence="7">
    <location>
        <begin position="39"/>
        <end position="51"/>
    </location>
</feature>
<feature type="region of interest" description="Disordered" evidence="7">
    <location>
        <begin position="663"/>
        <end position="739"/>
    </location>
</feature>
<dbReference type="HOGENOM" id="CLU_011017_0_2_1"/>
<comment type="subcellular location">
    <subcellularLocation>
        <location evidence="1">Nucleus</location>
    </subcellularLocation>
</comment>
<keyword evidence="6" id="KW-0539">Nucleus</keyword>
<dbReference type="GO" id="GO:0005634">
    <property type="term" value="C:nucleus"/>
    <property type="evidence" value="ECO:0007669"/>
    <property type="project" value="UniProtKB-SubCell"/>
</dbReference>
<dbReference type="PANTHER" id="PTHR47338:SF10">
    <property type="entry name" value="TRANSCRIPTION FACTOR DOMAIN-CONTAINING PROTEIN-RELATED"/>
    <property type="match status" value="1"/>
</dbReference>
<evidence type="ECO:0000313" key="10">
    <source>
        <dbReference type="Proteomes" id="UP000009084"/>
    </source>
</evidence>
<dbReference type="InterPro" id="IPR007219">
    <property type="entry name" value="XnlR_reg_dom"/>
</dbReference>
<dbReference type="Pfam" id="PF00172">
    <property type="entry name" value="Zn_clus"/>
    <property type="match status" value="1"/>
</dbReference>
<accession>C5NZ38</accession>
<dbReference type="SMART" id="SM00906">
    <property type="entry name" value="Fungal_trans"/>
    <property type="match status" value="1"/>
</dbReference>
<dbReference type="InterPro" id="IPR001138">
    <property type="entry name" value="Zn2Cys6_DnaBD"/>
</dbReference>
<feature type="compositionally biased region" description="Polar residues" evidence="7">
    <location>
        <begin position="1"/>
        <end position="30"/>
    </location>
</feature>
<dbReference type="AlphaFoldDB" id="C5NZ38"/>
<feature type="compositionally biased region" description="Polar residues" evidence="7">
    <location>
        <begin position="726"/>
        <end position="735"/>
    </location>
</feature>
<dbReference type="Gene3D" id="4.10.240.10">
    <property type="entry name" value="Zn(2)-C6 fungal-type DNA-binding domain"/>
    <property type="match status" value="1"/>
</dbReference>
<keyword evidence="2" id="KW-0479">Metal-binding</keyword>
<dbReference type="GO" id="GO:0008270">
    <property type="term" value="F:zinc ion binding"/>
    <property type="evidence" value="ECO:0007669"/>
    <property type="project" value="InterPro"/>
</dbReference>
<dbReference type="GO" id="GO:0000981">
    <property type="term" value="F:DNA-binding transcription factor activity, RNA polymerase II-specific"/>
    <property type="evidence" value="ECO:0007669"/>
    <property type="project" value="InterPro"/>
</dbReference>
<evidence type="ECO:0000256" key="1">
    <source>
        <dbReference type="ARBA" id="ARBA00004123"/>
    </source>
</evidence>
<evidence type="ECO:0000256" key="5">
    <source>
        <dbReference type="ARBA" id="ARBA00023163"/>
    </source>
</evidence>
<evidence type="ECO:0000313" key="9">
    <source>
        <dbReference type="EMBL" id="EER30021.1"/>
    </source>
</evidence>
<sequence length="911" mass="100103">MISMSTVDPSKSSLSSDQPVAQTAHFQLQPSAGPDGSRDASSSGAPPNESASGHVPRPKRIACMVCRRRKLRCDGRKPSCGNCARLGHDCTYNETRKKSGPKRGYVKQLEARLARFLPPAQVETLLKGQDATDSSPNSTSARDIPFQGSLQSKIPELSVGSTSAAQGPAIPLSPFVDLASNASGLVEPSLQIGGDASWEMIGLGLEESLPGPEIIDDLTEIYFQKIHPSYPMIHKPRYHAAMNLSPLMRPPICLRYIMWAHAAACTERYESLHQIFYQRARKYIQLDEMKGLGESVISAAHAQCWNLIGSYEFKMMYFPRAWLSSGRAMRLSIMMGLHRQDGAGLDVKQCIPAPRDWTEREERRRTFWIAFCQDRYASVGTGWPMAVDERDILTHLPASDEAFLNCRTQKTSSLPDALSGQATSTLSPLAAVVVITCHLGRNLHHLHRPSANDKDHDLYGEFWKRHRALDNIILNTSLSLPSHLRLPEGINDPNVAFCNMCIHTSTICLHQAAIFKAEKNNIPPQIAAESKRRCIIAADQITNIMKMISHLDLTLVSVFARPPRAVGRLTGVKQMNPFLAFCLYVAARVFVQYLKSRSEDLTVRSSLQFLISAMNALKVKNPLTQSFLVQLEFDLETSNLGILANACSGNQYGAFANSVSKGKGQSDLGGNAPGNTEDSLHAANGSKMQYPRSGFPPDASLPSRRKPTTQQQAHQQLSHSAPYYPSNDTQPSGNSPFPILTDEQLRAFVMEMDIPTDMSTTSDRQQSTSDHSTPNTHQTSNSSLSPHNLDHPSPPKHMHQSSQSRAYLSTPSPNLTNLDASVPSRVSSFSDSTSNTPFSFPASWNYSQEKSTIQSQSQAQSQSTQGEGSLPSNVNATTVTSGTIELMSLDDLTWMQDGAGGVLDWNNWQSH</sequence>
<feature type="compositionally biased region" description="Low complexity" evidence="7">
    <location>
        <begin position="708"/>
        <end position="722"/>
    </location>
</feature>
<dbReference type="Pfam" id="PF04082">
    <property type="entry name" value="Fungal_trans"/>
    <property type="match status" value="1"/>
</dbReference>
<dbReference type="PROSITE" id="PS00463">
    <property type="entry name" value="ZN2_CY6_FUNGAL_1"/>
    <property type="match status" value="1"/>
</dbReference>
<dbReference type="Proteomes" id="UP000009084">
    <property type="component" value="Unassembled WGS sequence"/>
</dbReference>
<feature type="region of interest" description="Disordered" evidence="7">
    <location>
        <begin position="758"/>
        <end position="834"/>
    </location>
</feature>
<dbReference type="PROSITE" id="PS50048">
    <property type="entry name" value="ZN2_CY6_FUNGAL_2"/>
    <property type="match status" value="1"/>
</dbReference>
<feature type="region of interest" description="Disordered" evidence="7">
    <location>
        <begin position="127"/>
        <end position="146"/>
    </location>
</feature>
<feature type="compositionally biased region" description="Low complexity" evidence="7">
    <location>
        <begin position="821"/>
        <end position="834"/>
    </location>
</feature>
<dbReference type="InterPro" id="IPR050815">
    <property type="entry name" value="TF_fung"/>
</dbReference>
<evidence type="ECO:0000256" key="7">
    <source>
        <dbReference type="SAM" id="MobiDB-lite"/>
    </source>
</evidence>
<dbReference type="OrthoDB" id="5600212at2759"/>
<feature type="region of interest" description="Disordered" evidence="7">
    <location>
        <begin position="849"/>
        <end position="876"/>
    </location>
</feature>
<dbReference type="SMART" id="SM00066">
    <property type="entry name" value="GAL4"/>
    <property type="match status" value="1"/>
</dbReference>
<protein>
    <submittedName>
        <fullName evidence="9">Fungal specific transcription factor, putative</fullName>
    </submittedName>
</protein>
<dbReference type="VEuPathDB" id="FungiDB:CPC735_013390"/>
<name>C5NZ38_COCP7</name>
<dbReference type="SUPFAM" id="SSF57701">
    <property type="entry name" value="Zn2/Cys6 DNA-binding domain"/>
    <property type="match status" value="1"/>
</dbReference>
<evidence type="ECO:0000256" key="6">
    <source>
        <dbReference type="ARBA" id="ARBA00023242"/>
    </source>
</evidence>
<feature type="compositionally biased region" description="Polar residues" evidence="7">
    <location>
        <begin position="131"/>
        <end position="141"/>
    </location>
</feature>
<feature type="compositionally biased region" description="Low complexity" evidence="7">
    <location>
        <begin position="851"/>
        <end position="869"/>
    </location>
</feature>
<feature type="compositionally biased region" description="Low complexity" evidence="7">
    <location>
        <begin position="758"/>
        <end position="773"/>
    </location>
</feature>
<evidence type="ECO:0000256" key="3">
    <source>
        <dbReference type="ARBA" id="ARBA00023015"/>
    </source>
</evidence>
<feature type="compositionally biased region" description="Polar residues" evidence="7">
    <location>
        <begin position="800"/>
        <end position="819"/>
    </location>
</feature>
<dbReference type="PANTHER" id="PTHR47338">
    <property type="entry name" value="ZN(II)2CYS6 TRANSCRIPTION FACTOR (EUROFUNG)-RELATED"/>
    <property type="match status" value="1"/>
</dbReference>
<reference evidence="9 10" key="1">
    <citation type="journal article" date="2009" name="Genome Res.">
        <title>Comparative genomic analyses of the human fungal pathogens Coccidioides and their relatives.</title>
        <authorList>
            <person name="Sharpton T.J."/>
            <person name="Stajich J.E."/>
            <person name="Rounsley S.D."/>
            <person name="Gardner M.J."/>
            <person name="Wortman J.R."/>
            <person name="Jordar V.S."/>
            <person name="Maiti R."/>
            <person name="Kodira C.D."/>
            <person name="Neafsey D.E."/>
            <person name="Zeng Q."/>
            <person name="Hung C.-Y."/>
            <person name="McMahan C."/>
            <person name="Muszewska A."/>
            <person name="Grynberg M."/>
            <person name="Mandel M.A."/>
            <person name="Kellner E.M."/>
            <person name="Barker B.M."/>
            <person name="Galgiani J.N."/>
            <person name="Orbach M.J."/>
            <person name="Kirkland T.N."/>
            <person name="Cole G.T."/>
            <person name="Henn M.R."/>
            <person name="Birren B.W."/>
            <person name="Taylor J.W."/>
        </authorList>
    </citation>
    <scope>NUCLEOTIDE SEQUENCE [LARGE SCALE GENOMIC DNA]</scope>
    <source>
        <strain evidence="10">C735</strain>
    </source>
</reference>
<dbReference type="GO" id="GO:0003677">
    <property type="term" value="F:DNA binding"/>
    <property type="evidence" value="ECO:0007669"/>
    <property type="project" value="UniProtKB-KW"/>
</dbReference>
<keyword evidence="5" id="KW-0804">Transcription</keyword>
<dbReference type="CDD" id="cd12148">
    <property type="entry name" value="fungal_TF_MHR"/>
    <property type="match status" value="1"/>
</dbReference>
<feature type="domain" description="Zn(2)-C6 fungal-type" evidence="8">
    <location>
        <begin position="62"/>
        <end position="92"/>
    </location>
</feature>
<dbReference type="EMBL" id="ACFW01000001">
    <property type="protein sequence ID" value="EER30021.1"/>
    <property type="molecule type" value="Genomic_DNA"/>
</dbReference>
<evidence type="ECO:0000259" key="8">
    <source>
        <dbReference type="PROSITE" id="PS50048"/>
    </source>
</evidence>
<feature type="region of interest" description="Disordered" evidence="7">
    <location>
        <begin position="1"/>
        <end position="56"/>
    </location>
</feature>
<feature type="compositionally biased region" description="Polar residues" evidence="7">
    <location>
        <begin position="774"/>
        <end position="786"/>
    </location>
</feature>
<keyword evidence="3" id="KW-0805">Transcription regulation</keyword>
<evidence type="ECO:0000256" key="2">
    <source>
        <dbReference type="ARBA" id="ARBA00022723"/>
    </source>
</evidence>
<gene>
    <name evidence="9" type="ORF">CPC735_013390</name>
</gene>
<organism evidence="9 10">
    <name type="scientific">Coccidioides posadasii (strain C735)</name>
    <name type="common">Valley fever fungus</name>
    <dbReference type="NCBI Taxonomy" id="222929"/>
    <lineage>
        <taxon>Eukaryota</taxon>
        <taxon>Fungi</taxon>
        <taxon>Dikarya</taxon>
        <taxon>Ascomycota</taxon>
        <taxon>Pezizomycotina</taxon>
        <taxon>Eurotiomycetes</taxon>
        <taxon>Eurotiomycetidae</taxon>
        <taxon>Onygenales</taxon>
        <taxon>Onygenaceae</taxon>
        <taxon>Coccidioides</taxon>
    </lineage>
</organism>
<keyword evidence="4" id="KW-0238">DNA-binding</keyword>
<evidence type="ECO:0000256" key="4">
    <source>
        <dbReference type="ARBA" id="ARBA00023125"/>
    </source>
</evidence>
<dbReference type="GO" id="GO:0006351">
    <property type="term" value="P:DNA-templated transcription"/>
    <property type="evidence" value="ECO:0007669"/>
    <property type="project" value="InterPro"/>
</dbReference>